<feature type="compositionally biased region" description="Basic and acidic residues" evidence="1">
    <location>
        <begin position="250"/>
        <end position="268"/>
    </location>
</feature>
<name>A0A8J2SSV6_9STRA</name>
<dbReference type="EMBL" id="CAKKNE010000004">
    <property type="protein sequence ID" value="CAH0373712.1"/>
    <property type="molecule type" value="Genomic_DNA"/>
</dbReference>
<feature type="non-terminal residue" evidence="2">
    <location>
        <position position="274"/>
    </location>
</feature>
<evidence type="ECO:0000256" key="1">
    <source>
        <dbReference type="SAM" id="MobiDB-lite"/>
    </source>
</evidence>
<evidence type="ECO:0000313" key="3">
    <source>
        <dbReference type="Proteomes" id="UP000789595"/>
    </source>
</evidence>
<organism evidence="2 3">
    <name type="scientific">Pelagomonas calceolata</name>
    <dbReference type="NCBI Taxonomy" id="35677"/>
    <lineage>
        <taxon>Eukaryota</taxon>
        <taxon>Sar</taxon>
        <taxon>Stramenopiles</taxon>
        <taxon>Ochrophyta</taxon>
        <taxon>Pelagophyceae</taxon>
        <taxon>Pelagomonadales</taxon>
        <taxon>Pelagomonadaceae</taxon>
        <taxon>Pelagomonas</taxon>
    </lineage>
</organism>
<feature type="compositionally biased region" description="Low complexity" evidence="1">
    <location>
        <begin position="84"/>
        <end position="112"/>
    </location>
</feature>
<feature type="region of interest" description="Disordered" evidence="1">
    <location>
        <begin position="17"/>
        <end position="186"/>
    </location>
</feature>
<sequence>PTNSLPVRARAWDLTVGKAIGRAAEAPPRKPRTPTRQGCILDRGPPSGRSGGLSAGTRRGRRRGRARRRRASASPRTPARRTRPATARNSRAAARPTSGPRGRAATAAAARARPPPRRSRRRRRPGGARDLAPRAVRDRDVQHEPRGGDGRRRRLEPVQRRPGGARQALRRRAQDPAADAALDAAPLDLGRARDELAHERRHLARVAVPVLGREREDRQLRDAAAQAPVDDLAELARAGRVALEPPLGPERARAEASVAVHDDGDVPRRRPRRV</sequence>
<dbReference type="AlphaFoldDB" id="A0A8J2SSV6"/>
<feature type="compositionally biased region" description="Low complexity" evidence="1">
    <location>
        <begin position="175"/>
        <end position="186"/>
    </location>
</feature>
<evidence type="ECO:0000313" key="2">
    <source>
        <dbReference type="EMBL" id="CAH0373712.1"/>
    </source>
</evidence>
<dbReference type="Proteomes" id="UP000789595">
    <property type="component" value="Unassembled WGS sequence"/>
</dbReference>
<feature type="region of interest" description="Disordered" evidence="1">
    <location>
        <begin position="242"/>
        <end position="274"/>
    </location>
</feature>
<accession>A0A8J2SSV6</accession>
<keyword evidence="3" id="KW-1185">Reference proteome</keyword>
<protein>
    <submittedName>
        <fullName evidence="2">Uncharacterized protein</fullName>
    </submittedName>
</protein>
<comment type="caution">
    <text evidence="2">The sequence shown here is derived from an EMBL/GenBank/DDBJ whole genome shotgun (WGS) entry which is preliminary data.</text>
</comment>
<proteinExistence type="predicted"/>
<feature type="compositionally biased region" description="Basic residues" evidence="1">
    <location>
        <begin position="114"/>
        <end position="126"/>
    </location>
</feature>
<feature type="compositionally biased region" description="Basic residues" evidence="1">
    <location>
        <begin position="58"/>
        <end position="71"/>
    </location>
</feature>
<feature type="compositionally biased region" description="Basic and acidic residues" evidence="1">
    <location>
        <begin position="131"/>
        <end position="159"/>
    </location>
</feature>
<feature type="non-terminal residue" evidence="2">
    <location>
        <position position="1"/>
    </location>
</feature>
<reference evidence="2" key="1">
    <citation type="submission" date="2021-11" db="EMBL/GenBank/DDBJ databases">
        <authorList>
            <consortium name="Genoscope - CEA"/>
            <person name="William W."/>
        </authorList>
    </citation>
    <scope>NUCLEOTIDE SEQUENCE</scope>
</reference>
<gene>
    <name evidence="2" type="ORF">PECAL_4P09390</name>
</gene>